<dbReference type="KEGG" id="mcj:MCON_0103"/>
<evidence type="ECO:0000313" key="1">
    <source>
        <dbReference type="EMBL" id="AEB67014.1"/>
    </source>
</evidence>
<dbReference type="InParanoid" id="F4BTY1"/>
<reference evidence="1 2" key="1">
    <citation type="journal article" date="2011" name="J. Bacteriol.">
        <title>Complete genome sequence of Methanosaeta concilii, a specialist in aceticlastic methanogenesis.</title>
        <authorList>
            <person name="Barber R.D."/>
            <person name="Zhang L."/>
            <person name="Harnack M."/>
            <person name="Olson M.V."/>
            <person name="Kaul R."/>
            <person name="Ingram-Smith C."/>
            <person name="Smith K.S."/>
        </authorList>
    </citation>
    <scope>NUCLEOTIDE SEQUENCE [LARGE SCALE GENOMIC DNA]</scope>
    <source>
        <strain evidence="2">ATCC 5969 / DSM 3671 / JCM 10134 / NBRC 103675 / OCM 69 / GP-6</strain>
    </source>
</reference>
<sequence>MKAAATSDIFQIIMNLVGIPWLPALFYGRGRSSSFHLHRNYPGRTAAFMARESPLAETQQIILYI</sequence>
<name>F4BTY1_METSG</name>
<dbReference type="STRING" id="990316.MCON_0103"/>
<protein>
    <submittedName>
        <fullName evidence="1">Uncharacterized protein</fullName>
    </submittedName>
</protein>
<proteinExistence type="predicted"/>
<gene>
    <name evidence="1" type="ordered locus">MCON_0103</name>
</gene>
<dbReference type="AlphaFoldDB" id="F4BTY1"/>
<keyword evidence="2" id="KW-1185">Reference proteome</keyword>
<accession>F4BTY1</accession>
<dbReference type="HOGENOM" id="CLU_2839364_0_0_2"/>
<dbReference type="EMBL" id="CP002565">
    <property type="protein sequence ID" value="AEB67014.1"/>
    <property type="molecule type" value="Genomic_DNA"/>
</dbReference>
<dbReference type="Proteomes" id="UP000007807">
    <property type="component" value="Chromosome"/>
</dbReference>
<evidence type="ECO:0000313" key="2">
    <source>
        <dbReference type="Proteomes" id="UP000007807"/>
    </source>
</evidence>
<organism evidence="1 2">
    <name type="scientific">Methanothrix soehngenii (strain ATCC 5969 / DSM 3671 / JCM 10134 / NBRC 103675 / OCM 69 / GP-6)</name>
    <name type="common">Methanosaeta concilii</name>
    <dbReference type="NCBI Taxonomy" id="990316"/>
    <lineage>
        <taxon>Archaea</taxon>
        <taxon>Methanobacteriati</taxon>
        <taxon>Methanobacteriota</taxon>
        <taxon>Stenosarchaea group</taxon>
        <taxon>Methanomicrobia</taxon>
        <taxon>Methanotrichales</taxon>
        <taxon>Methanotrichaceae</taxon>
        <taxon>Methanothrix</taxon>
    </lineage>
</organism>